<dbReference type="EMBL" id="JAGTJR010000003">
    <property type="protein sequence ID" value="KAH7062330.1"/>
    <property type="molecule type" value="Genomic_DNA"/>
</dbReference>
<comment type="caution">
    <text evidence="3">The sequence shown here is derived from an EMBL/GenBank/DDBJ whole genome shotgun (WGS) entry which is preliminary data.</text>
</comment>
<sequence>MPSASAHSTPSYAFVSPSFLSFSRSTVPIIWLLLMLNAMITSATRQCYYPNGLAAETAAPCFSSIPSDDLHRPCCRQPGLDSICLAQTASGLCLNQHATDSRAIIYVGGCTDPTYQDDACPSYCKSVELGDSSFHAIVPCQDGSWCCSAADDNGIGEASCCNSADQTFRLNLGDLLSVQQQSHPAVKTAGKNLNAAARQHHLVPRDDDNTTTNSTATATSTSSLPTTGIPLTSEDDDDDDDDDDNSEGGCSCPPDRSYIVGLSAGVPLGVCLLAALATIFVLLNRDRKARERIRAMTEAAREERERAAQEHVTPRLYGGAVSPAVGSAYAPSASAYAMSSKPRFSHGSTVIMAGGPPPPQTPQGQQQGYEGYELYDGSYADGGGGVGGGVIYGSGVPGDGVEVGAEGPGVRRHVSWATSTAGGGAGSGSGGVRGSHLSWSTAGRESSSWAYEHDGEPGARKERFEMTP</sequence>
<organism evidence="3 4">
    <name type="scientific">Macrophomina phaseolina</name>
    <dbReference type="NCBI Taxonomy" id="35725"/>
    <lineage>
        <taxon>Eukaryota</taxon>
        <taxon>Fungi</taxon>
        <taxon>Dikarya</taxon>
        <taxon>Ascomycota</taxon>
        <taxon>Pezizomycotina</taxon>
        <taxon>Dothideomycetes</taxon>
        <taxon>Dothideomycetes incertae sedis</taxon>
        <taxon>Botryosphaeriales</taxon>
        <taxon>Botryosphaeriaceae</taxon>
        <taxon>Macrophomina</taxon>
    </lineage>
</organism>
<keyword evidence="2" id="KW-1133">Transmembrane helix</keyword>
<accession>A0ABQ8GQY3</accession>
<feature type="region of interest" description="Disordered" evidence="1">
    <location>
        <begin position="418"/>
        <end position="468"/>
    </location>
</feature>
<feature type="compositionally biased region" description="Basic and acidic residues" evidence="1">
    <location>
        <begin position="451"/>
        <end position="468"/>
    </location>
</feature>
<evidence type="ECO:0000256" key="1">
    <source>
        <dbReference type="SAM" id="MobiDB-lite"/>
    </source>
</evidence>
<reference evidence="3 4" key="1">
    <citation type="journal article" date="2021" name="Nat. Commun.">
        <title>Genetic determinants of endophytism in the Arabidopsis root mycobiome.</title>
        <authorList>
            <person name="Mesny F."/>
            <person name="Miyauchi S."/>
            <person name="Thiergart T."/>
            <person name="Pickel B."/>
            <person name="Atanasova L."/>
            <person name="Karlsson M."/>
            <person name="Huettel B."/>
            <person name="Barry K.W."/>
            <person name="Haridas S."/>
            <person name="Chen C."/>
            <person name="Bauer D."/>
            <person name="Andreopoulos W."/>
            <person name="Pangilinan J."/>
            <person name="LaButti K."/>
            <person name="Riley R."/>
            <person name="Lipzen A."/>
            <person name="Clum A."/>
            <person name="Drula E."/>
            <person name="Henrissat B."/>
            <person name="Kohler A."/>
            <person name="Grigoriev I.V."/>
            <person name="Martin F.M."/>
            <person name="Hacquard S."/>
        </authorList>
    </citation>
    <scope>NUCLEOTIDE SEQUENCE [LARGE SCALE GENOMIC DNA]</scope>
    <source>
        <strain evidence="3 4">MPI-SDFR-AT-0080</strain>
    </source>
</reference>
<gene>
    <name evidence="3" type="ORF">B0J12DRAFT_694899</name>
</gene>
<feature type="region of interest" description="Disordered" evidence="1">
    <location>
        <begin position="347"/>
        <end position="368"/>
    </location>
</feature>
<feature type="compositionally biased region" description="Gly residues" evidence="1">
    <location>
        <begin position="421"/>
        <end position="433"/>
    </location>
</feature>
<feature type="transmembrane region" description="Helical" evidence="2">
    <location>
        <begin position="258"/>
        <end position="283"/>
    </location>
</feature>
<feature type="compositionally biased region" description="Acidic residues" evidence="1">
    <location>
        <begin position="233"/>
        <end position="246"/>
    </location>
</feature>
<name>A0ABQ8GQY3_9PEZI</name>
<keyword evidence="2" id="KW-0812">Transmembrane</keyword>
<feature type="region of interest" description="Disordered" evidence="1">
    <location>
        <begin position="201"/>
        <end position="252"/>
    </location>
</feature>
<feature type="compositionally biased region" description="Polar residues" evidence="1">
    <location>
        <begin position="437"/>
        <end position="449"/>
    </location>
</feature>
<evidence type="ECO:0000256" key="2">
    <source>
        <dbReference type="SAM" id="Phobius"/>
    </source>
</evidence>
<keyword evidence="4" id="KW-1185">Reference proteome</keyword>
<evidence type="ECO:0000313" key="3">
    <source>
        <dbReference type="EMBL" id="KAH7062330.1"/>
    </source>
</evidence>
<feature type="compositionally biased region" description="Low complexity" evidence="1">
    <location>
        <begin position="210"/>
        <end position="227"/>
    </location>
</feature>
<evidence type="ECO:0000313" key="4">
    <source>
        <dbReference type="Proteomes" id="UP000774617"/>
    </source>
</evidence>
<protein>
    <submittedName>
        <fullName evidence="3">Uncharacterized protein</fullName>
    </submittedName>
</protein>
<keyword evidence="2" id="KW-0472">Membrane</keyword>
<dbReference type="Proteomes" id="UP000774617">
    <property type="component" value="Unassembled WGS sequence"/>
</dbReference>
<proteinExistence type="predicted"/>